<accession>A0AA86VPE4</accession>
<dbReference type="AlphaFoldDB" id="A0AA86VPE4"/>
<reference evidence="1" key="1">
    <citation type="submission" date="2023-10" db="EMBL/GenBank/DDBJ databases">
        <authorList>
            <person name="Domelevo Entfellner J.-B."/>
        </authorList>
    </citation>
    <scope>NUCLEOTIDE SEQUENCE</scope>
</reference>
<evidence type="ECO:0000313" key="2">
    <source>
        <dbReference type="Proteomes" id="UP001189624"/>
    </source>
</evidence>
<dbReference type="Proteomes" id="UP001189624">
    <property type="component" value="Chromosome 9"/>
</dbReference>
<evidence type="ECO:0000313" key="1">
    <source>
        <dbReference type="EMBL" id="CAJ1975967.1"/>
    </source>
</evidence>
<keyword evidence="2" id="KW-1185">Reference proteome</keyword>
<proteinExistence type="predicted"/>
<sequence length="84" mass="9374">MGFLESIHRALSLVPSPLEVLSGKVVPKFRFLLEVWDELFCGELTQHSALSLPNAIMNEGKNKKSVVEGFHHEKASEGRNIDVD</sequence>
<organism evidence="1 2">
    <name type="scientific">Sphenostylis stenocarpa</name>
    <dbReference type="NCBI Taxonomy" id="92480"/>
    <lineage>
        <taxon>Eukaryota</taxon>
        <taxon>Viridiplantae</taxon>
        <taxon>Streptophyta</taxon>
        <taxon>Embryophyta</taxon>
        <taxon>Tracheophyta</taxon>
        <taxon>Spermatophyta</taxon>
        <taxon>Magnoliopsida</taxon>
        <taxon>eudicotyledons</taxon>
        <taxon>Gunneridae</taxon>
        <taxon>Pentapetalae</taxon>
        <taxon>rosids</taxon>
        <taxon>fabids</taxon>
        <taxon>Fabales</taxon>
        <taxon>Fabaceae</taxon>
        <taxon>Papilionoideae</taxon>
        <taxon>50 kb inversion clade</taxon>
        <taxon>NPAAA clade</taxon>
        <taxon>indigoferoid/millettioid clade</taxon>
        <taxon>Phaseoleae</taxon>
        <taxon>Sphenostylis</taxon>
    </lineage>
</organism>
<dbReference type="Gramene" id="rna-AYBTSS11_LOCUS28094">
    <property type="protein sequence ID" value="CAJ1975967.1"/>
    <property type="gene ID" value="gene-AYBTSS11_LOCUS28094"/>
</dbReference>
<protein>
    <submittedName>
        <fullName evidence="1">Uncharacterized protein</fullName>
    </submittedName>
</protein>
<name>A0AA86VPE4_9FABA</name>
<dbReference type="EMBL" id="OY731406">
    <property type="protein sequence ID" value="CAJ1975967.1"/>
    <property type="molecule type" value="Genomic_DNA"/>
</dbReference>
<gene>
    <name evidence="1" type="ORF">AYBTSS11_LOCUS28094</name>
</gene>